<proteinExistence type="predicted"/>
<sequence length="657" mass="75184">MCNKLRDTEEFKNKRAKTSGNEFGQQKSNVKRSSFQHKQRGPAPSSSSAPAPRNKCEYNSQNSQNFRARPAHSQGSKAQGTKNETIFMLSLVVESKRIDQMLLLRVYRDCSISVNHKSTVADLVELDMVDFDVILVSSVVGEFPEVFLDNLPEVPPEREIDFGIDILPYIRSISIPPYKMAPSKLKELQEQLKDLLEKDYRQLNKVTIKNKYPLPRIGDLFDPLQGASCLSKIDLIFGYHQLKVRECDIPKTALRTRYGHYDFLVMSFGLTNATAVFMDLMNRVFKPYLYVFVIIFIDDILIYSRNEEDHACEKSFQELKKRLTTAPVLTLPEGTQGFVIYCDASRVGLGYVLMQNGKVIAYASRQLKEHEKNYPTHDLELAAVVFASKIWRHYLYGVHVDVFIDHKSLKLSMGSTAHVEEEKKELAKEVHILARLGVRLMDSIEGGVVVMNGFESSLVSEVKDKHDQDPLLLELNASVHNQKVMASEQGGDSVLSYHASIQMAPYEALYGRRCRSPIGWFEVGEAGLMGQDLVHQAMEKVKVIQERLKTAQSHQKSYSDVRRRELEFEVDDWNIQENWQCSLCVRATTRRSSGSSGISYFHVEEVHGRQVCKLRTKEVVSLKVLWRNHFVEQATWEAEEDMKKRYPHIFETGEVPN</sequence>
<dbReference type="Gene3D" id="3.30.70.270">
    <property type="match status" value="1"/>
</dbReference>
<dbReference type="Gene3D" id="3.10.20.370">
    <property type="match status" value="1"/>
</dbReference>
<organism evidence="4 5">
    <name type="scientific">Solanum tuberosum</name>
    <name type="common">Potato</name>
    <dbReference type="NCBI Taxonomy" id="4113"/>
    <lineage>
        <taxon>Eukaryota</taxon>
        <taxon>Viridiplantae</taxon>
        <taxon>Streptophyta</taxon>
        <taxon>Embryophyta</taxon>
        <taxon>Tracheophyta</taxon>
        <taxon>Spermatophyta</taxon>
        <taxon>Magnoliopsida</taxon>
        <taxon>eudicotyledons</taxon>
        <taxon>Gunneridae</taxon>
        <taxon>Pentapetalae</taxon>
        <taxon>asterids</taxon>
        <taxon>lamiids</taxon>
        <taxon>Solanales</taxon>
        <taxon>Solanaceae</taxon>
        <taxon>Solanoideae</taxon>
        <taxon>Solaneae</taxon>
        <taxon>Solanum</taxon>
    </lineage>
</organism>
<feature type="compositionally biased region" description="Basic and acidic residues" evidence="2">
    <location>
        <begin position="1"/>
        <end position="13"/>
    </location>
</feature>
<dbReference type="Proteomes" id="UP000826656">
    <property type="component" value="Unassembled WGS sequence"/>
</dbReference>
<dbReference type="InterPro" id="IPR041577">
    <property type="entry name" value="RT_RNaseH_2"/>
</dbReference>
<evidence type="ECO:0000256" key="1">
    <source>
        <dbReference type="SAM" id="Coils"/>
    </source>
</evidence>
<feature type="compositionally biased region" description="Low complexity" evidence="2">
    <location>
        <begin position="42"/>
        <end position="52"/>
    </location>
</feature>
<accession>A0ABQ7WNP8</accession>
<feature type="region of interest" description="Disordered" evidence="2">
    <location>
        <begin position="1"/>
        <end position="79"/>
    </location>
</feature>
<feature type="coiled-coil region" evidence="1">
    <location>
        <begin position="178"/>
        <end position="206"/>
    </location>
</feature>
<keyword evidence="5" id="KW-1185">Reference proteome</keyword>
<evidence type="ECO:0000313" key="5">
    <source>
        <dbReference type="Proteomes" id="UP000826656"/>
    </source>
</evidence>
<evidence type="ECO:0000256" key="2">
    <source>
        <dbReference type="SAM" id="MobiDB-lite"/>
    </source>
</evidence>
<comment type="caution">
    <text evidence="4">The sequence shown here is derived from an EMBL/GenBank/DDBJ whole genome shotgun (WGS) entry which is preliminary data.</text>
</comment>
<dbReference type="InterPro" id="IPR053134">
    <property type="entry name" value="RNA-dir_DNA_polymerase"/>
</dbReference>
<name>A0ABQ7WNP8_SOLTU</name>
<feature type="compositionally biased region" description="Polar residues" evidence="2">
    <location>
        <begin position="18"/>
        <end position="33"/>
    </location>
</feature>
<dbReference type="Pfam" id="PF17919">
    <property type="entry name" value="RT_RNaseH_2"/>
    <property type="match status" value="1"/>
</dbReference>
<feature type="compositionally biased region" description="Polar residues" evidence="2">
    <location>
        <begin position="57"/>
        <end position="66"/>
    </location>
</feature>
<dbReference type="CDD" id="cd01647">
    <property type="entry name" value="RT_LTR"/>
    <property type="match status" value="1"/>
</dbReference>
<dbReference type="InterPro" id="IPR043128">
    <property type="entry name" value="Rev_trsase/Diguanyl_cyclase"/>
</dbReference>
<dbReference type="PANTHER" id="PTHR24559">
    <property type="entry name" value="TRANSPOSON TY3-I GAG-POL POLYPROTEIN"/>
    <property type="match status" value="1"/>
</dbReference>
<gene>
    <name evidence="4" type="ORF">KY290_001291</name>
</gene>
<dbReference type="InterPro" id="IPR043502">
    <property type="entry name" value="DNA/RNA_pol_sf"/>
</dbReference>
<dbReference type="CDD" id="cd09274">
    <property type="entry name" value="RNase_HI_RT_Ty3"/>
    <property type="match status" value="1"/>
</dbReference>
<evidence type="ECO:0000259" key="3">
    <source>
        <dbReference type="Pfam" id="PF17919"/>
    </source>
</evidence>
<evidence type="ECO:0000313" key="4">
    <source>
        <dbReference type="EMBL" id="KAH0781693.1"/>
    </source>
</evidence>
<keyword evidence="1" id="KW-0175">Coiled coil</keyword>
<dbReference type="SUPFAM" id="SSF56672">
    <property type="entry name" value="DNA/RNA polymerases"/>
    <property type="match status" value="1"/>
</dbReference>
<protein>
    <recommendedName>
        <fullName evidence="3">Reverse transcriptase/retrotransposon-derived protein RNase H-like domain-containing protein</fullName>
    </recommendedName>
</protein>
<dbReference type="EMBL" id="JAIVGD010000001">
    <property type="protein sequence ID" value="KAH0781693.1"/>
    <property type="molecule type" value="Genomic_DNA"/>
</dbReference>
<dbReference type="PANTHER" id="PTHR24559:SF444">
    <property type="entry name" value="REVERSE TRANSCRIPTASE DOMAIN-CONTAINING PROTEIN"/>
    <property type="match status" value="1"/>
</dbReference>
<reference evidence="4 5" key="1">
    <citation type="journal article" date="2021" name="bioRxiv">
        <title>Chromosome-scale and haplotype-resolved genome assembly of a tetraploid potato cultivar.</title>
        <authorList>
            <person name="Sun H."/>
            <person name="Jiao W.-B."/>
            <person name="Krause K."/>
            <person name="Campoy J.A."/>
            <person name="Goel M."/>
            <person name="Folz-Donahue K."/>
            <person name="Kukat C."/>
            <person name="Huettel B."/>
            <person name="Schneeberger K."/>
        </authorList>
    </citation>
    <scope>NUCLEOTIDE SEQUENCE [LARGE SCALE GENOMIC DNA]</scope>
    <source>
        <strain evidence="4">SolTubOtavaFocal</strain>
        <tissue evidence="4">Leaves</tissue>
    </source>
</reference>
<feature type="domain" description="Reverse transcriptase/retrotransposon-derived protein RNase H-like" evidence="3">
    <location>
        <begin position="310"/>
        <end position="402"/>
    </location>
</feature>
<dbReference type="Gene3D" id="3.10.10.10">
    <property type="entry name" value="HIV Type 1 Reverse Transcriptase, subunit A, domain 1"/>
    <property type="match status" value="1"/>
</dbReference>